<dbReference type="RefSeq" id="WP_097383356.1">
    <property type="nucleotide sequence ID" value="NZ_CP023741.1"/>
</dbReference>
<name>A0A291MYN7_SPHYA</name>
<evidence type="ECO:0000313" key="1">
    <source>
        <dbReference type="EMBL" id="ATI80121.1"/>
    </source>
</evidence>
<gene>
    <name evidence="1" type="ORF">A6768_08940</name>
</gene>
<organism evidence="1 2">
    <name type="scientific">Sphingobium yanoikuyae</name>
    <name type="common">Sphingomonas yanoikuyae</name>
    <dbReference type="NCBI Taxonomy" id="13690"/>
    <lineage>
        <taxon>Bacteria</taxon>
        <taxon>Pseudomonadati</taxon>
        <taxon>Pseudomonadota</taxon>
        <taxon>Alphaproteobacteria</taxon>
        <taxon>Sphingomonadales</taxon>
        <taxon>Sphingomonadaceae</taxon>
        <taxon>Sphingobium</taxon>
    </lineage>
</organism>
<dbReference type="GeneID" id="57776959"/>
<accession>A0A291MYN7</accession>
<sequence>MSRLHGDNEELTEIDAAIIKGMIERGDKNETIAAYFGVNQRAISHVRTKKKFESVKAAGSTNLPPPGPYGVDPIYVSFYKTMNKVNELWNARDLRAAKELLENSLKNPVFVHDLSSMDITSGEFFRDEYGLMKDF</sequence>
<protein>
    <submittedName>
        <fullName evidence="1">Uncharacterized protein</fullName>
    </submittedName>
</protein>
<proteinExistence type="predicted"/>
<dbReference type="EMBL" id="CP023741">
    <property type="protein sequence ID" value="ATI80121.1"/>
    <property type="molecule type" value="Genomic_DNA"/>
</dbReference>
<evidence type="ECO:0000313" key="2">
    <source>
        <dbReference type="Proteomes" id="UP000219422"/>
    </source>
</evidence>
<dbReference type="AlphaFoldDB" id="A0A291MYN7"/>
<reference evidence="1 2" key="1">
    <citation type="submission" date="2017-10" db="EMBL/GenBank/DDBJ databases">
        <title>Sphingobium yanoikuyae S72.</title>
        <authorList>
            <person name="Sanchez E."/>
            <person name="Bustos P."/>
            <person name="Mendoza P."/>
            <person name="Guo X."/>
            <person name="Mendoza A."/>
        </authorList>
    </citation>
    <scope>NUCLEOTIDE SEQUENCE [LARGE SCALE GENOMIC DNA]</scope>
    <source>
        <strain evidence="1 2">S72</strain>
    </source>
</reference>
<dbReference type="Proteomes" id="UP000219422">
    <property type="component" value="Chromosome"/>
</dbReference>
<dbReference type="KEGG" id="sya:A6768_08940"/>